<dbReference type="GO" id="GO:0005840">
    <property type="term" value="C:ribosome"/>
    <property type="evidence" value="ECO:0007669"/>
    <property type="project" value="UniProtKB-KW"/>
</dbReference>
<dbReference type="HAMAP" id="MF_00735">
    <property type="entry name" value="Methyltr_PrmA"/>
    <property type="match status" value="1"/>
</dbReference>
<evidence type="ECO:0000256" key="2">
    <source>
        <dbReference type="ARBA" id="ARBA00022490"/>
    </source>
</evidence>
<keyword evidence="7" id="KW-0687">Ribonucleoprotein</keyword>
<keyword evidence="7" id="KW-0689">Ribosomal protein</keyword>
<comment type="similarity">
    <text evidence="1 6">Belongs to the methyltransferase superfamily. PrmA family.</text>
</comment>
<feature type="binding site" evidence="6">
    <location>
        <position position="162"/>
    </location>
    <ligand>
        <name>S-adenosyl-L-methionine</name>
        <dbReference type="ChEBI" id="CHEBI:59789"/>
    </ligand>
</feature>
<keyword evidence="4 6" id="KW-0808">Transferase</keyword>
<dbReference type="Gene3D" id="3.40.50.150">
    <property type="entry name" value="Vaccinia Virus protein VP39"/>
    <property type="match status" value="1"/>
</dbReference>
<gene>
    <name evidence="6" type="primary">prmA</name>
    <name evidence="7" type="ORF">SAMN04488053_101853</name>
</gene>
<dbReference type="InterPro" id="IPR004498">
    <property type="entry name" value="Ribosomal_PrmA_MeTrfase"/>
</dbReference>
<name>A0A1H0BDT4_9BACI</name>
<feature type="binding site" evidence="6">
    <location>
        <position position="248"/>
    </location>
    <ligand>
        <name>S-adenosyl-L-methionine</name>
        <dbReference type="ChEBI" id="CHEBI:59789"/>
    </ligand>
</feature>
<evidence type="ECO:0000256" key="5">
    <source>
        <dbReference type="ARBA" id="ARBA00022691"/>
    </source>
</evidence>
<dbReference type="STRING" id="745820.SAMN04488053_101853"/>
<dbReference type="AlphaFoldDB" id="A0A1H0BDT4"/>
<dbReference type="GO" id="GO:0032259">
    <property type="term" value="P:methylation"/>
    <property type="evidence" value="ECO:0007669"/>
    <property type="project" value="UniProtKB-KW"/>
</dbReference>
<keyword evidence="5 6" id="KW-0949">S-adenosyl-L-methionine</keyword>
<dbReference type="SUPFAM" id="SSF53335">
    <property type="entry name" value="S-adenosyl-L-methionine-dependent methyltransferases"/>
    <property type="match status" value="1"/>
</dbReference>
<dbReference type="Proteomes" id="UP000198778">
    <property type="component" value="Unassembled WGS sequence"/>
</dbReference>
<protein>
    <recommendedName>
        <fullName evidence="6">Ribosomal protein L11 methyltransferase</fullName>
        <shortName evidence="6">L11 Mtase</shortName>
        <ecNumber evidence="6">2.1.1.-</ecNumber>
    </recommendedName>
</protein>
<dbReference type="Pfam" id="PF06325">
    <property type="entry name" value="PrmA"/>
    <property type="match status" value="1"/>
</dbReference>
<dbReference type="EC" id="2.1.1.-" evidence="6"/>
<dbReference type="NCBIfam" id="TIGR00406">
    <property type="entry name" value="prmA"/>
    <property type="match status" value="1"/>
</dbReference>
<organism evidence="7 8">
    <name type="scientific">Alkalicoccus daliensis</name>
    <dbReference type="NCBI Taxonomy" id="745820"/>
    <lineage>
        <taxon>Bacteria</taxon>
        <taxon>Bacillati</taxon>
        <taxon>Bacillota</taxon>
        <taxon>Bacilli</taxon>
        <taxon>Bacillales</taxon>
        <taxon>Bacillaceae</taxon>
        <taxon>Alkalicoccus</taxon>
    </lineage>
</organism>
<evidence type="ECO:0000256" key="4">
    <source>
        <dbReference type="ARBA" id="ARBA00022679"/>
    </source>
</evidence>
<dbReference type="RefSeq" id="WP_090840858.1">
    <property type="nucleotide sequence ID" value="NZ_FNIL01000001.1"/>
</dbReference>
<sequence length="317" mass="34836">MKWSEISIHTTQEAVEPISHILHEAGAGGVVIEDPADLFKERDTKFGEIFQLSADDYPEDGVILKAYLQMNSFLSETVDNIKQAVTQLEFYDIDIGRNEVILNEVHEEEWATAWKKYYKPVKVGERITISPSWENYNRVTENEIVVQLDPGMAFGTGTHPTTVLCIQALERYIKGKESVLDVGTGSGVLAIASAKLGASSIEAIDLDEVAVEAALDNVKINEVESSVNVTQGNLLDHITGTYDVLAANILAEVIVEMSEDAYKALKPGGVIITSGIIEKKRNLVKESLTQAGFQIIEVVEMEGWVAIAAEKKAEEQK</sequence>
<evidence type="ECO:0000256" key="1">
    <source>
        <dbReference type="ARBA" id="ARBA00009741"/>
    </source>
</evidence>
<dbReference type="InterPro" id="IPR050078">
    <property type="entry name" value="Ribosomal_L11_MeTrfase_PrmA"/>
</dbReference>
<proteinExistence type="inferred from homology"/>
<dbReference type="GO" id="GO:0016279">
    <property type="term" value="F:protein-lysine N-methyltransferase activity"/>
    <property type="evidence" value="ECO:0007669"/>
    <property type="project" value="RHEA"/>
</dbReference>
<feature type="binding site" evidence="6">
    <location>
        <position position="183"/>
    </location>
    <ligand>
        <name>S-adenosyl-L-methionine</name>
        <dbReference type="ChEBI" id="CHEBI:59789"/>
    </ligand>
</feature>
<comment type="catalytic activity">
    <reaction evidence="6">
        <text>L-lysyl-[protein] + 3 S-adenosyl-L-methionine = N(6),N(6),N(6)-trimethyl-L-lysyl-[protein] + 3 S-adenosyl-L-homocysteine + 3 H(+)</text>
        <dbReference type="Rhea" id="RHEA:54192"/>
        <dbReference type="Rhea" id="RHEA-COMP:9752"/>
        <dbReference type="Rhea" id="RHEA-COMP:13826"/>
        <dbReference type="ChEBI" id="CHEBI:15378"/>
        <dbReference type="ChEBI" id="CHEBI:29969"/>
        <dbReference type="ChEBI" id="CHEBI:57856"/>
        <dbReference type="ChEBI" id="CHEBI:59789"/>
        <dbReference type="ChEBI" id="CHEBI:61961"/>
    </reaction>
</comment>
<keyword evidence="8" id="KW-1185">Reference proteome</keyword>
<dbReference type="PIRSF" id="PIRSF000401">
    <property type="entry name" value="RPL11_MTase"/>
    <property type="match status" value="1"/>
</dbReference>
<keyword evidence="2 6" id="KW-0963">Cytoplasm</keyword>
<dbReference type="GO" id="GO:0005737">
    <property type="term" value="C:cytoplasm"/>
    <property type="evidence" value="ECO:0007669"/>
    <property type="project" value="UniProtKB-SubCell"/>
</dbReference>
<comment type="subcellular location">
    <subcellularLocation>
        <location evidence="6">Cytoplasm</location>
    </subcellularLocation>
</comment>
<dbReference type="OrthoDB" id="9785995at2"/>
<dbReference type="PANTHER" id="PTHR43648:SF1">
    <property type="entry name" value="ELECTRON TRANSFER FLAVOPROTEIN BETA SUBUNIT LYSINE METHYLTRANSFERASE"/>
    <property type="match status" value="1"/>
</dbReference>
<evidence type="ECO:0000313" key="7">
    <source>
        <dbReference type="EMBL" id="SDN43787.1"/>
    </source>
</evidence>
<comment type="function">
    <text evidence="6">Methylates ribosomal protein L11.</text>
</comment>
<dbReference type="PANTHER" id="PTHR43648">
    <property type="entry name" value="ELECTRON TRANSFER FLAVOPROTEIN BETA SUBUNIT LYSINE METHYLTRANSFERASE"/>
    <property type="match status" value="1"/>
</dbReference>
<dbReference type="EMBL" id="FNIL01000001">
    <property type="protein sequence ID" value="SDN43787.1"/>
    <property type="molecule type" value="Genomic_DNA"/>
</dbReference>
<accession>A0A1H0BDT4</accession>
<evidence type="ECO:0000256" key="3">
    <source>
        <dbReference type="ARBA" id="ARBA00022603"/>
    </source>
</evidence>
<evidence type="ECO:0000313" key="8">
    <source>
        <dbReference type="Proteomes" id="UP000198778"/>
    </source>
</evidence>
<evidence type="ECO:0000256" key="6">
    <source>
        <dbReference type="HAMAP-Rule" id="MF_00735"/>
    </source>
</evidence>
<keyword evidence="3 6" id="KW-0489">Methyltransferase</keyword>
<dbReference type="CDD" id="cd02440">
    <property type="entry name" value="AdoMet_MTases"/>
    <property type="match status" value="1"/>
</dbReference>
<feature type="binding site" evidence="6">
    <location>
        <position position="205"/>
    </location>
    <ligand>
        <name>S-adenosyl-L-methionine</name>
        <dbReference type="ChEBI" id="CHEBI:59789"/>
    </ligand>
</feature>
<reference evidence="8" key="1">
    <citation type="submission" date="2016-10" db="EMBL/GenBank/DDBJ databases">
        <authorList>
            <person name="Varghese N."/>
            <person name="Submissions S."/>
        </authorList>
    </citation>
    <scope>NUCLEOTIDE SEQUENCE [LARGE SCALE GENOMIC DNA]</scope>
    <source>
        <strain evidence="8">CGMCC 1.10369</strain>
    </source>
</reference>
<dbReference type="InterPro" id="IPR029063">
    <property type="entry name" value="SAM-dependent_MTases_sf"/>
</dbReference>